<evidence type="ECO:0000313" key="13">
    <source>
        <dbReference type="CGD" id="CAL0000163598"/>
    </source>
</evidence>
<dbReference type="VEuPathDB" id="FungiDB:CD36_30010"/>
<feature type="compositionally biased region" description="Polar residues" evidence="9">
    <location>
        <begin position="49"/>
        <end position="61"/>
    </location>
</feature>
<dbReference type="InterPro" id="IPR036259">
    <property type="entry name" value="MFS_trans_sf"/>
</dbReference>
<evidence type="ECO:0000256" key="3">
    <source>
        <dbReference type="ARBA" id="ARBA00022692"/>
    </source>
</evidence>
<dbReference type="PROSITE" id="PS50850">
    <property type="entry name" value="MFS"/>
    <property type="match status" value="1"/>
</dbReference>
<keyword evidence="6 10" id="KW-0472">Membrane</keyword>
<protein>
    <submittedName>
        <fullName evidence="14">Dityrosine transporter, putative</fullName>
    </submittedName>
</protein>
<keyword evidence="5" id="KW-0843">Virulence</keyword>
<evidence type="ECO:0000256" key="7">
    <source>
        <dbReference type="ARBA" id="ARBA00038347"/>
    </source>
</evidence>
<evidence type="ECO:0000259" key="12">
    <source>
        <dbReference type="PROSITE" id="PS50850"/>
    </source>
</evidence>
<evidence type="ECO:0000256" key="4">
    <source>
        <dbReference type="ARBA" id="ARBA00022989"/>
    </source>
</evidence>
<organism evidence="14 15">
    <name type="scientific">Candida dubliniensis (strain CD36 / ATCC MYA-646 / CBS 7987 / NCPF 3949 / NRRL Y-17841)</name>
    <name type="common">Yeast</name>
    <dbReference type="NCBI Taxonomy" id="573826"/>
    <lineage>
        <taxon>Eukaryota</taxon>
        <taxon>Fungi</taxon>
        <taxon>Dikarya</taxon>
        <taxon>Ascomycota</taxon>
        <taxon>Saccharomycotina</taxon>
        <taxon>Pichiomycetes</taxon>
        <taxon>Debaryomycetaceae</taxon>
        <taxon>Candida/Lodderomyces clade</taxon>
        <taxon>Candida</taxon>
    </lineage>
</organism>
<dbReference type="KEGG" id="cdu:CD36_30010"/>
<comment type="similarity">
    <text evidence="7">Belongs to the major facilitator superfamily. CAR1 family.</text>
</comment>
<evidence type="ECO:0000256" key="2">
    <source>
        <dbReference type="ARBA" id="ARBA00022448"/>
    </source>
</evidence>
<dbReference type="GO" id="GO:0001765">
    <property type="term" value="P:membrane raft assembly"/>
    <property type="evidence" value="ECO:0007669"/>
    <property type="project" value="UniProtKB-ARBA"/>
</dbReference>
<evidence type="ECO:0000256" key="9">
    <source>
        <dbReference type="SAM" id="MobiDB-lite"/>
    </source>
</evidence>
<evidence type="ECO:0000256" key="10">
    <source>
        <dbReference type="SAM" id="Phobius"/>
    </source>
</evidence>
<feature type="transmembrane region" description="Helical" evidence="10">
    <location>
        <begin position="398"/>
        <end position="419"/>
    </location>
</feature>
<dbReference type="OrthoDB" id="3066029at2759"/>
<feature type="region of interest" description="Disordered" evidence="9">
    <location>
        <begin position="32"/>
        <end position="73"/>
    </location>
</feature>
<evidence type="ECO:0000256" key="8">
    <source>
        <dbReference type="ARBA" id="ARBA00053949"/>
    </source>
</evidence>
<dbReference type="InterPro" id="IPR020846">
    <property type="entry name" value="MFS_dom"/>
</dbReference>
<feature type="domain" description="Major facilitator superfamily (MFS) profile" evidence="12">
    <location>
        <begin position="91"/>
        <end position="515"/>
    </location>
</feature>
<dbReference type="GeneID" id="8050137"/>
<dbReference type="PANTHER" id="PTHR23502">
    <property type="entry name" value="MAJOR FACILITATOR SUPERFAMILY"/>
    <property type="match status" value="1"/>
</dbReference>
<feature type="transmembrane region" description="Helical" evidence="10">
    <location>
        <begin position="356"/>
        <end position="377"/>
    </location>
</feature>
<name>B9WLR1_CANDC</name>
<evidence type="ECO:0000256" key="1">
    <source>
        <dbReference type="ARBA" id="ARBA00004651"/>
    </source>
</evidence>
<dbReference type="CDD" id="cd17323">
    <property type="entry name" value="MFS_Tpo1_MDR_like"/>
    <property type="match status" value="1"/>
</dbReference>
<keyword evidence="15" id="KW-1185">Reference proteome</keyword>
<comment type="function">
    <text evidence="8">MFS antiporter that does not display functional linkage as drug transporter and performs functions that significantly affect biofilm development and virulence. No substrate for transport has been identified yet, but plays an important role in the growth in the host.</text>
</comment>
<evidence type="ECO:0000313" key="15">
    <source>
        <dbReference type="Proteomes" id="UP000002605"/>
    </source>
</evidence>
<feature type="transmembrane region" description="Helical" evidence="10">
    <location>
        <begin position="319"/>
        <end position="344"/>
    </location>
</feature>
<keyword evidence="3 10" id="KW-0812">Transmembrane</keyword>
<feature type="compositionally biased region" description="Basic and acidic residues" evidence="9">
    <location>
        <begin position="32"/>
        <end position="48"/>
    </location>
</feature>
<dbReference type="AlphaFoldDB" id="B9WLR1"/>
<dbReference type="GO" id="GO:0005275">
    <property type="term" value="F:amine transmembrane transporter activity"/>
    <property type="evidence" value="ECO:0007669"/>
    <property type="project" value="TreeGrafter"/>
</dbReference>
<keyword evidence="4 10" id="KW-1133">Transmembrane helix</keyword>
<feature type="transmembrane region" description="Helical" evidence="10">
    <location>
        <begin position="425"/>
        <end position="450"/>
    </location>
</feature>
<dbReference type="EMBL" id="FM992695">
    <property type="protein sequence ID" value="CAX40023.1"/>
    <property type="molecule type" value="Genomic_DNA"/>
</dbReference>
<accession>B9WLR1</accession>
<dbReference type="FunFam" id="1.20.1250.20:FF:000172">
    <property type="entry name" value="MFS multidrug resistance transporter"/>
    <property type="match status" value="1"/>
</dbReference>
<proteinExistence type="inferred from homology"/>
<dbReference type="Proteomes" id="UP000002605">
    <property type="component" value="Chromosome R"/>
</dbReference>
<feature type="chain" id="PRO_5002894286" evidence="11">
    <location>
        <begin position="20"/>
        <end position="526"/>
    </location>
</feature>
<feature type="transmembrane region" description="Helical" evidence="10">
    <location>
        <begin position="183"/>
        <end position="207"/>
    </location>
</feature>
<feature type="transmembrane region" description="Helical" evidence="10">
    <location>
        <begin position="486"/>
        <end position="511"/>
    </location>
</feature>
<dbReference type="RefSeq" id="XP_002422022.1">
    <property type="nucleotide sequence ID" value="XM_002421977.1"/>
</dbReference>
<feature type="transmembrane region" description="Helical" evidence="10">
    <location>
        <begin position="122"/>
        <end position="145"/>
    </location>
</feature>
<evidence type="ECO:0000313" key="14">
    <source>
        <dbReference type="EMBL" id="CAX40023.1"/>
    </source>
</evidence>
<dbReference type="GO" id="GO:0045121">
    <property type="term" value="C:membrane raft"/>
    <property type="evidence" value="ECO:0007669"/>
    <property type="project" value="UniProtKB-ARBA"/>
</dbReference>
<feature type="transmembrane region" description="Helical" evidence="10">
    <location>
        <begin position="245"/>
        <end position="265"/>
    </location>
</feature>
<feature type="transmembrane region" description="Helical" evidence="10">
    <location>
        <begin position="90"/>
        <end position="110"/>
    </location>
</feature>
<dbReference type="CGD" id="CAL0000163598">
    <property type="gene designation" value="Cd36_30010"/>
</dbReference>
<dbReference type="eggNOG" id="KOG0255">
    <property type="taxonomic scope" value="Eukaryota"/>
</dbReference>
<reference evidence="14 15" key="1">
    <citation type="journal article" date="2009" name="Genome Res.">
        <title>Comparative genomics of the fungal pathogens Candida dubliniensis and Candida albicans.</title>
        <authorList>
            <person name="Jackson A.P."/>
            <person name="Gamble J.A."/>
            <person name="Yeomans T."/>
            <person name="Moran G.P."/>
            <person name="Saunders D."/>
            <person name="Harris D."/>
            <person name="Aslett M."/>
            <person name="Barrell J.F."/>
            <person name="Butler G."/>
            <person name="Citiulo F."/>
            <person name="Coleman D.C."/>
            <person name="de Groot P.W.J."/>
            <person name="Goodwin T.J."/>
            <person name="Quail M.A."/>
            <person name="McQuillan J."/>
            <person name="Munro C.A."/>
            <person name="Pain A."/>
            <person name="Poulter R.T."/>
            <person name="Rajandream M.A."/>
            <person name="Renauld H."/>
            <person name="Spiering M.J."/>
            <person name="Tivey A."/>
            <person name="Gow N.A.R."/>
            <person name="Barrell B."/>
            <person name="Sullivan D.J."/>
            <person name="Berriman M."/>
        </authorList>
    </citation>
    <scope>NUCLEOTIDE SEQUENCE [LARGE SCALE GENOMIC DNA]</scope>
    <source>
        <strain evidence="15">CD36 / ATCC MYA-646 / CBS 7987 / NCPF 3949 / NRRL Y-17841</strain>
    </source>
</reference>
<dbReference type="SUPFAM" id="SSF103473">
    <property type="entry name" value="MFS general substrate transporter"/>
    <property type="match status" value="1"/>
</dbReference>
<feature type="signal peptide" evidence="11">
    <location>
        <begin position="1"/>
        <end position="19"/>
    </location>
</feature>
<evidence type="ECO:0000256" key="11">
    <source>
        <dbReference type="SAM" id="SignalP"/>
    </source>
</evidence>
<dbReference type="InterPro" id="IPR011701">
    <property type="entry name" value="MFS"/>
</dbReference>
<sequence>MLNIVTLGLKFYFFRFVDCFPFLTNSVTKQEIMSKKEQPKQNEIETDNKQSSTDLNNGKSVSDSEKQNDLENQTSQEKPYCALSLKRKTIIIGIVTIAGCLGPISGNIYIPILPQLENEFHVSAQVINGTVSAFMLVFAIAPLLWASWADYGGRKTLYLIPLVFFVLANILLAATPANIVGLYILRVLQAFGASSVISVGAGTVADIIEPKHRAKAISVFMWGPQLGPVLGPVLSIIASKGQWRWIFGFLAFFGFAVYLMILFFLPETLRYLVGNCSCYKDTSIYVKPHLRQKKIVDGYPVPPKPSFKSYWILIKFKPVLLCSINSGLLFATFYGLMVTFAHILKSKYSFTDAQISASYLCPGISLIVGSTIGGWASDKMRAEIIKHNPDKYVPEYRFSLQILGLVISITGVIGYGWTVHKQTNVVAVFIFTFLGGFGMTWVFVANTTYLTECTTGQPATNVAIGNFARNISATICTAIIDPLISAMGFGWCLTGLGLTNILGIFFVVILLKWGPGWRRQFLNTST</sequence>
<dbReference type="HOGENOM" id="CLU_008455_8_7_1"/>
<dbReference type="Gene3D" id="1.20.1250.20">
    <property type="entry name" value="MFS general substrate transporter like domains"/>
    <property type="match status" value="1"/>
</dbReference>
<feature type="transmembrane region" description="Helical" evidence="10">
    <location>
        <begin position="157"/>
        <end position="177"/>
    </location>
</feature>
<dbReference type="GO" id="GO:0055088">
    <property type="term" value="P:lipid homeostasis"/>
    <property type="evidence" value="ECO:0007669"/>
    <property type="project" value="UniProtKB-ARBA"/>
</dbReference>
<gene>
    <name evidence="13" type="ordered locus">Cd36_30010</name>
    <name evidence="14" type="ORF">CD36_30010</name>
</gene>
<evidence type="ECO:0000256" key="6">
    <source>
        <dbReference type="ARBA" id="ARBA00023136"/>
    </source>
</evidence>
<feature type="transmembrane region" description="Helical" evidence="10">
    <location>
        <begin position="219"/>
        <end position="239"/>
    </location>
</feature>
<comment type="subcellular location">
    <subcellularLocation>
        <location evidence="1">Cell membrane</location>
        <topology evidence="1">Multi-pass membrane protein</topology>
    </subcellularLocation>
</comment>
<keyword evidence="2" id="KW-0813">Transport</keyword>
<dbReference type="PANTHER" id="PTHR23502:SF21">
    <property type="entry name" value="DITYROSINE TRANSPORTER 1"/>
    <property type="match status" value="1"/>
</dbReference>
<dbReference type="GO" id="GO:0005886">
    <property type="term" value="C:plasma membrane"/>
    <property type="evidence" value="ECO:0007669"/>
    <property type="project" value="UniProtKB-SubCell"/>
</dbReference>
<evidence type="ECO:0000256" key="5">
    <source>
        <dbReference type="ARBA" id="ARBA00023026"/>
    </source>
</evidence>
<keyword evidence="11" id="KW-0732">Signal</keyword>
<dbReference type="Pfam" id="PF07690">
    <property type="entry name" value="MFS_1"/>
    <property type="match status" value="1"/>
</dbReference>